<dbReference type="InterPro" id="IPR000719">
    <property type="entry name" value="Prot_kinase_dom"/>
</dbReference>
<name>A0AAX4PD96_9CHLO</name>
<feature type="domain" description="Protein kinase" evidence="12">
    <location>
        <begin position="52"/>
        <end position="311"/>
    </location>
</feature>
<accession>A0AAX4PD96</accession>
<dbReference type="InterPro" id="IPR051131">
    <property type="entry name" value="NEK_Ser/Thr_kinase_NIMA"/>
</dbReference>
<keyword evidence="6 9" id="KW-0067">ATP-binding</keyword>
<evidence type="ECO:0000256" key="2">
    <source>
        <dbReference type="ARBA" id="ARBA00022527"/>
    </source>
</evidence>
<keyword evidence="2 10" id="KW-0723">Serine/threonine-protein kinase</keyword>
<keyword evidence="5 13" id="KW-0418">Kinase</keyword>
<evidence type="ECO:0000256" key="10">
    <source>
        <dbReference type="RuleBase" id="RU000304"/>
    </source>
</evidence>
<evidence type="ECO:0000256" key="9">
    <source>
        <dbReference type="PROSITE-ProRule" id="PRU10141"/>
    </source>
</evidence>
<dbReference type="PROSITE" id="PS00108">
    <property type="entry name" value="PROTEIN_KINASE_ST"/>
    <property type="match status" value="1"/>
</dbReference>
<dbReference type="PROSITE" id="PS50011">
    <property type="entry name" value="PROTEIN_KINASE_DOM"/>
    <property type="match status" value="1"/>
</dbReference>
<protein>
    <recommendedName>
        <fullName evidence="1">non-specific serine/threonine protein kinase</fullName>
        <ecNumber evidence="1">2.7.11.1</ecNumber>
    </recommendedName>
</protein>
<dbReference type="InterPro" id="IPR008271">
    <property type="entry name" value="Ser/Thr_kinase_AS"/>
</dbReference>
<keyword evidence="3" id="KW-0808">Transferase</keyword>
<keyword evidence="14" id="KW-1185">Reference proteome</keyword>
<organism evidence="13 14">
    <name type="scientific">Chloropicon roscoffensis</name>
    <dbReference type="NCBI Taxonomy" id="1461544"/>
    <lineage>
        <taxon>Eukaryota</taxon>
        <taxon>Viridiplantae</taxon>
        <taxon>Chlorophyta</taxon>
        <taxon>Chloropicophyceae</taxon>
        <taxon>Chloropicales</taxon>
        <taxon>Chloropicaceae</taxon>
        <taxon>Chloropicon</taxon>
    </lineage>
</organism>
<evidence type="ECO:0000256" key="1">
    <source>
        <dbReference type="ARBA" id="ARBA00012513"/>
    </source>
</evidence>
<dbReference type="Pfam" id="PF00069">
    <property type="entry name" value="Pkinase"/>
    <property type="match status" value="1"/>
</dbReference>
<evidence type="ECO:0000256" key="4">
    <source>
        <dbReference type="ARBA" id="ARBA00022741"/>
    </source>
</evidence>
<dbReference type="AlphaFoldDB" id="A0AAX4PD96"/>
<reference evidence="13 14" key="1">
    <citation type="submission" date="2024-03" db="EMBL/GenBank/DDBJ databases">
        <title>Complete genome sequence of the green alga Chloropicon roscoffensis RCC1871.</title>
        <authorList>
            <person name="Lemieux C."/>
            <person name="Pombert J.-F."/>
            <person name="Otis C."/>
            <person name="Turmel M."/>
        </authorList>
    </citation>
    <scope>NUCLEOTIDE SEQUENCE [LARGE SCALE GENOMIC DNA]</scope>
    <source>
        <strain evidence="13 14">RCC1871</strain>
    </source>
</reference>
<dbReference type="PROSITE" id="PS00107">
    <property type="entry name" value="PROTEIN_KINASE_ATP"/>
    <property type="match status" value="1"/>
</dbReference>
<evidence type="ECO:0000256" key="11">
    <source>
        <dbReference type="SAM" id="MobiDB-lite"/>
    </source>
</evidence>
<proteinExistence type="inferred from homology"/>
<dbReference type="InterPro" id="IPR011009">
    <property type="entry name" value="Kinase-like_dom_sf"/>
</dbReference>
<feature type="region of interest" description="Disordered" evidence="11">
    <location>
        <begin position="1"/>
        <end position="46"/>
    </location>
</feature>
<dbReference type="SMART" id="SM00220">
    <property type="entry name" value="S_TKc"/>
    <property type="match status" value="1"/>
</dbReference>
<comment type="catalytic activity">
    <reaction evidence="7">
        <text>L-threonyl-[protein] + ATP = O-phospho-L-threonyl-[protein] + ADP + H(+)</text>
        <dbReference type="Rhea" id="RHEA:46608"/>
        <dbReference type="Rhea" id="RHEA-COMP:11060"/>
        <dbReference type="Rhea" id="RHEA-COMP:11605"/>
        <dbReference type="ChEBI" id="CHEBI:15378"/>
        <dbReference type="ChEBI" id="CHEBI:30013"/>
        <dbReference type="ChEBI" id="CHEBI:30616"/>
        <dbReference type="ChEBI" id="CHEBI:61977"/>
        <dbReference type="ChEBI" id="CHEBI:456216"/>
        <dbReference type="EC" id="2.7.11.1"/>
    </reaction>
</comment>
<dbReference type="GO" id="GO:0005524">
    <property type="term" value="F:ATP binding"/>
    <property type="evidence" value="ECO:0007669"/>
    <property type="project" value="UniProtKB-UniRule"/>
</dbReference>
<evidence type="ECO:0000256" key="7">
    <source>
        <dbReference type="ARBA" id="ARBA00047899"/>
    </source>
</evidence>
<dbReference type="InterPro" id="IPR017441">
    <property type="entry name" value="Protein_kinase_ATP_BS"/>
</dbReference>
<dbReference type="InterPro" id="IPR001245">
    <property type="entry name" value="Ser-Thr/Tyr_kinase_cat_dom"/>
</dbReference>
<comment type="catalytic activity">
    <reaction evidence="8">
        <text>L-seryl-[protein] + ATP = O-phospho-L-seryl-[protein] + ADP + H(+)</text>
        <dbReference type="Rhea" id="RHEA:17989"/>
        <dbReference type="Rhea" id="RHEA-COMP:9863"/>
        <dbReference type="Rhea" id="RHEA-COMP:11604"/>
        <dbReference type="ChEBI" id="CHEBI:15378"/>
        <dbReference type="ChEBI" id="CHEBI:29999"/>
        <dbReference type="ChEBI" id="CHEBI:30616"/>
        <dbReference type="ChEBI" id="CHEBI:83421"/>
        <dbReference type="ChEBI" id="CHEBI:456216"/>
        <dbReference type="EC" id="2.7.11.1"/>
    </reaction>
</comment>
<evidence type="ECO:0000256" key="5">
    <source>
        <dbReference type="ARBA" id="ARBA00022777"/>
    </source>
</evidence>
<dbReference type="GO" id="GO:0004674">
    <property type="term" value="F:protein serine/threonine kinase activity"/>
    <property type="evidence" value="ECO:0007669"/>
    <property type="project" value="UniProtKB-KW"/>
</dbReference>
<dbReference type="SUPFAM" id="SSF56112">
    <property type="entry name" value="Protein kinase-like (PK-like)"/>
    <property type="match status" value="1"/>
</dbReference>
<feature type="binding site" evidence="9">
    <location>
        <position position="81"/>
    </location>
    <ligand>
        <name>ATP</name>
        <dbReference type="ChEBI" id="CHEBI:30616"/>
    </ligand>
</feature>
<evidence type="ECO:0000256" key="6">
    <source>
        <dbReference type="ARBA" id="ARBA00022840"/>
    </source>
</evidence>
<evidence type="ECO:0000313" key="13">
    <source>
        <dbReference type="EMBL" id="WZN63868.1"/>
    </source>
</evidence>
<evidence type="ECO:0000313" key="14">
    <source>
        <dbReference type="Proteomes" id="UP001472866"/>
    </source>
</evidence>
<feature type="compositionally biased region" description="Polar residues" evidence="11">
    <location>
        <begin position="37"/>
        <end position="46"/>
    </location>
</feature>
<keyword evidence="4 9" id="KW-0547">Nucleotide-binding</keyword>
<evidence type="ECO:0000256" key="3">
    <source>
        <dbReference type="ARBA" id="ARBA00022679"/>
    </source>
</evidence>
<dbReference type="PANTHER" id="PTHR44899">
    <property type="entry name" value="CAMK FAMILY PROTEIN KINASE"/>
    <property type="match status" value="1"/>
</dbReference>
<dbReference type="Proteomes" id="UP001472866">
    <property type="component" value="Chromosome 08"/>
</dbReference>
<dbReference type="PRINTS" id="PR00109">
    <property type="entry name" value="TYRKINASE"/>
</dbReference>
<dbReference type="PANTHER" id="PTHR44899:SF3">
    <property type="entry name" value="SERINE_THREONINE-PROTEIN KINASE NEK1"/>
    <property type="match status" value="1"/>
</dbReference>
<evidence type="ECO:0000259" key="12">
    <source>
        <dbReference type="PROSITE" id="PS50011"/>
    </source>
</evidence>
<dbReference type="Gene3D" id="1.10.510.10">
    <property type="entry name" value="Transferase(Phosphotransferase) domain 1"/>
    <property type="match status" value="1"/>
</dbReference>
<gene>
    <name evidence="13" type="ORF">HKI87_08g54210</name>
</gene>
<dbReference type="EMBL" id="CP151508">
    <property type="protein sequence ID" value="WZN63868.1"/>
    <property type="molecule type" value="Genomic_DNA"/>
</dbReference>
<comment type="similarity">
    <text evidence="10">Belongs to the protein kinase superfamily.</text>
</comment>
<evidence type="ECO:0000256" key="8">
    <source>
        <dbReference type="ARBA" id="ARBA00048679"/>
    </source>
</evidence>
<sequence>MAEGDRVAMECSTAPTQPASSDRSSDTLDTTFDSLEVGTSRSGDASSSLEDYVVEGKIGSGKFSTVYIARHLKSGRSVALKKIQLFDMMDATARRNCLNEVNTLKCLDHVNIIKYLEAFMQDNELVIVLEWADQGDLSKLLQERRAEEKKFSEVEIWAIFTQVCSGLKHMHGGRIMHRDLKPSNVFLSSGGVLKLGDLGLSRYFSSKTLQVNSVVGTPFYMSPECIKEQPYDWSSDVWSLGCLLYELITLRSPFYREGSNFYLLGKQITSCDYDPLPAGTPAEMVKLVCDMLRSNPKERLSIDQICEQALRCRERAEARVK</sequence>
<dbReference type="EC" id="2.7.11.1" evidence="1"/>